<dbReference type="KEGG" id="kne:92181491"/>
<dbReference type="AlphaFoldDB" id="A0AAW0YP16"/>
<evidence type="ECO:0008006" key="5">
    <source>
        <dbReference type="Google" id="ProtNLM"/>
    </source>
</evidence>
<feature type="compositionally biased region" description="Low complexity" evidence="1">
    <location>
        <begin position="78"/>
        <end position="107"/>
    </location>
</feature>
<dbReference type="Proteomes" id="UP001388673">
    <property type="component" value="Unassembled WGS sequence"/>
</dbReference>
<name>A0AAW0YP16_9TREE</name>
<reference evidence="3 4" key="1">
    <citation type="journal article" date="2024" name="bioRxiv">
        <title>Comparative genomics of Cryptococcus and Kwoniella reveals pathogenesis evolution and contrasting karyotype dynamics via intercentromeric recombination or chromosome fusion.</title>
        <authorList>
            <person name="Coelho M.A."/>
            <person name="David-Palma M."/>
            <person name="Shea T."/>
            <person name="Bowers K."/>
            <person name="McGinley-Smith S."/>
            <person name="Mohammad A.W."/>
            <person name="Gnirke A."/>
            <person name="Yurkov A.M."/>
            <person name="Nowrousian M."/>
            <person name="Sun S."/>
            <person name="Cuomo C.A."/>
            <person name="Heitman J."/>
        </authorList>
    </citation>
    <scope>NUCLEOTIDE SEQUENCE [LARGE SCALE GENOMIC DNA]</scope>
    <source>
        <strain evidence="3 4">CBS 13917</strain>
    </source>
</reference>
<dbReference type="EMBL" id="JBCAWK010000008">
    <property type="protein sequence ID" value="KAK8850316.1"/>
    <property type="molecule type" value="Genomic_DNA"/>
</dbReference>
<dbReference type="PANTHER" id="PTHR34407">
    <property type="entry name" value="EXPRESSED PROTEIN"/>
    <property type="match status" value="1"/>
</dbReference>
<feature type="region of interest" description="Disordered" evidence="1">
    <location>
        <begin position="1"/>
        <end position="107"/>
    </location>
</feature>
<dbReference type="CDD" id="cd00229">
    <property type="entry name" value="SGNH_hydrolase"/>
    <property type="match status" value="1"/>
</dbReference>
<keyword evidence="2" id="KW-0472">Membrane</keyword>
<feature type="compositionally biased region" description="Polar residues" evidence="1">
    <location>
        <begin position="1"/>
        <end position="14"/>
    </location>
</feature>
<dbReference type="GeneID" id="92181491"/>
<evidence type="ECO:0000313" key="4">
    <source>
        <dbReference type="Proteomes" id="UP001388673"/>
    </source>
</evidence>
<feature type="compositionally biased region" description="Low complexity" evidence="1">
    <location>
        <begin position="26"/>
        <end position="45"/>
    </location>
</feature>
<feature type="transmembrane region" description="Helical" evidence="2">
    <location>
        <begin position="126"/>
        <end position="144"/>
    </location>
</feature>
<dbReference type="SUPFAM" id="SSF52266">
    <property type="entry name" value="SGNH hydrolase"/>
    <property type="match status" value="1"/>
</dbReference>
<feature type="compositionally biased region" description="Polar residues" evidence="1">
    <location>
        <begin position="64"/>
        <end position="77"/>
    </location>
</feature>
<proteinExistence type="predicted"/>
<keyword evidence="4" id="KW-1185">Reference proteome</keyword>
<evidence type="ECO:0000256" key="2">
    <source>
        <dbReference type="SAM" id="Phobius"/>
    </source>
</evidence>
<sequence length="626" mass="69873">MDYNNRDYSSSTRPLSKVELSPTPTSHSSDSLPALSAPSFSLAQSEKTPHPSNRRRYAHPITPSPTASNRIDYTDNTPSGRVSPSSSSSSTHPLSAFSTSSSSSLSSLKGWLPSSIMRVSRNNAKLYLNLSIALNLIVLIVLFLPSQKAHDLIGDSAWAKVQEYDWLRGTGGVGGGQAVLENRRVGCSLCEVDPELCVDMGETNLRKAVGYSGSNNRLRRVLAKMRRGEPFTVGVIGGSVSKGHGLDAEDGDNPHTPKNLNRIVFDHLNTLFPSPNGIVTGKSGKDEGKNSFINGAQGGMGTDYFSLCFNEHIPEDVDLVLIELSINDEVLIRNMNTYELLIRGLLDLPNKPAVMNLQVFALMFQYIANGGDLHNGVAQFYDIPTLSIRNPILPQIMQNTTMVRHLFHNRVKKMEWTDPLDEIDLRHLSWQGHELMGRIGSAYIDSQLCEMERIEARSDTQESQNIDSLYPVEDLPKLPLMQKFNPTNFMPPLKPQCYSANAIRHPLVPTEQKGWKHWNWKEKHYLVSDEPGSKVSFKVSTTLGSVQLHYLRSYQYNLGSAKCWIDNDTDKAMRLDGYWKEPYNIGRAATIRDDLKPGDHMLHCELLKETADPTGGKEFRMISVMR</sequence>
<evidence type="ECO:0000313" key="3">
    <source>
        <dbReference type="EMBL" id="KAK8850316.1"/>
    </source>
</evidence>
<keyword evidence="2" id="KW-0812">Transmembrane</keyword>
<keyword evidence="2" id="KW-1133">Transmembrane helix</keyword>
<protein>
    <recommendedName>
        <fullName evidence="5">Capsular associated protein</fullName>
    </recommendedName>
</protein>
<organism evidence="3 4">
    <name type="scientific">Kwoniella newhampshirensis</name>
    <dbReference type="NCBI Taxonomy" id="1651941"/>
    <lineage>
        <taxon>Eukaryota</taxon>
        <taxon>Fungi</taxon>
        <taxon>Dikarya</taxon>
        <taxon>Basidiomycota</taxon>
        <taxon>Agaricomycotina</taxon>
        <taxon>Tremellomycetes</taxon>
        <taxon>Tremellales</taxon>
        <taxon>Cryptococcaceae</taxon>
        <taxon>Kwoniella</taxon>
    </lineage>
</organism>
<dbReference type="PANTHER" id="PTHR34407:SF1">
    <property type="entry name" value="SGNH HYDROLASE-TYPE ESTERASE DOMAIN-CONTAINING PROTEIN"/>
    <property type="match status" value="1"/>
</dbReference>
<comment type="caution">
    <text evidence="3">The sequence shown here is derived from an EMBL/GenBank/DDBJ whole genome shotgun (WGS) entry which is preliminary data.</text>
</comment>
<gene>
    <name evidence="3" type="ORF">IAR55_004233</name>
</gene>
<accession>A0AAW0YP16</accession>
<evidence type="ECO:0000256" key="1">
    <source>
        <dbReference type="SAM" id="MobiDB-lite"/>
    </source>
</evidence>
<dbReference type="RefSeq" id="XP_066801747.1">
    <property type="nucleotide sequence ID" value="XM_066947333.1"/>
</dbReference>